<dbReference type="Proteomes" id="UP000228380">
    <property type="component" value="Chromosome 8"/>
</dbReference>
<dbReference type="InterPro" id="IPR006121">
    <property type="entry name" value="HMA_dom"/>
</dbReference>
<dbReference type="PANTHER" id="PTHR45868:SF19">
    <property type="entry name" value="HEAVY METAL-ASSOCIATED ISOPRENYLATED PLANT PROTEIN 37"/>
    <property type="match status" value="1"/>
</dbReference>
<keyword evidence="3" id="KW-0636">Prenylation</keyword>
<proteinExistence type="inferred from homology"/>
<feature type="compositionally biased region" description="Basic and acidic residues" evidence="5">
    <location>
        <begin position="162"/>
        <end position="174"/>
    </location>
</feature>
<accession>A0A8B9ACX2</accession>
<feature type="compositionally biased region" description="Polar residues" evidence="5">
    <location>
        <begin position="262"/>
        <end position="272"/>
    </location>
</feature>
<gene>
    <name evidence="8" type="primary">LOC103696948</name>
</gene>
<feature type="compositionally biased region" description="Acidic residues" evidence="5">
    <location>
        <begin position="198"/>
        <end position="207"/>
    </location>
</feature>
<dbReference type="GO" id="GO:0046872">
    <property type="term" value="F:metal ion binding"/>
    <property type="evidence" value="ECO:0007669"/>
    <property type="project" value="UniProtKB-KW"/>
</dbReference>
<evidence type="ECO:0000259" key="6">
    <source>
        <dbReference type="PROSITE" id="PS50846"/>
    </source>
</evidence>
<evidence type="ECO:0000313" key="7">
    <source>
        <dbReference type="Proteomes" id="UP000228380"/>
    </source>
</evidence>
<dbReference type="CDD" id="cd00371">
    <property type="entry name" value="HMA"/>
    <property type="match status" value="1"/>
</dbReference>
<dbReference type="AlphaFoldDB" id="A0A8B9ACX2"/>
<evidence type="ECO:0000256" key="5">
    <source>
        <dbReference type="SAM" id="MobiDB-lite"/>
    </source>
</evidence>
<dbReference type="SUPFAM" id="SSF55008">
    <property type="entry name" value="HMA, heavy metal-associated domain"/>
    <property type="match status" value="1"/>
</dbReference>
<sequence length="477" mass="52007">MRFPCNPYLAQRQRTGAEMTKDDGFKVLKIQQRQRTGAEMTKDDGFKVLKIQQRQRTGAEMTKDDGFKVLKIQTCILKVSIHCDGCKQKVKKLLQKIEGVYSVSIDLENQRVAVSGNVDSETLIKKLARSGKHAELWSQKTSSQNPKPNQQKQQRQAAAAHPRMDGGKNNNKDQGKQRLIQGLRAFKNQHNKLPSLSSDEEEYDDDDEVEGLDVLPFLDMNPINFLRQTSNAAAGAKENCNGNAGGHDNGGAGKKSGGNTNPSQVENKNGSQKKGMDISANSKIINGVYLGGGNPNAGVINGVRLGGSNPNAGVIDGVRLGGSNPNAGIINGVHLGGGNPNAGAIRRVNDINGMTTGLHGLGRNSGNGFSGYARFPSNGEGFGERRQSPMMENMQGYQAHPSSMMNNLMGRSNNMIMHDSRSMQPQMMYRRSPQISPYTGYYPCYPNPYHPSNLSENSDYGIHLFSDENTSWGCVVM</sequence>
<feature type="region of interest" description="Disordered" evidence="5">
    <location>
        <begin position="237"/>
        <end position="277"/>
    </location>
</feature>
<dbReference type="GeneID" id="103696948"/>
<dbReference type="PROSITE" id="PS50846">
    <property type="entry name" value="HMA_2"/>
    <property type="match status" value="1"/>
</dbReference>
<organism evidence="7 8">
    <name type="scientific">Phoenix dactylifera</name>
    <name type="common">Date palm</name>
    <dbReference type="NCBI Taxonomy" id="42345"/>
    <lineage>
        <taxon>Eukaryota</taxon>
        <taxon>Viridiplantae</taxon>
        <taxon>Streptophyta</taxon>
        <taxon>Embryophyta</taxon>
        <taxon>Tracheophyta</taxon>
        <taxon>Spermatophyta</taxon>
        <taxon>Magnoliopsida</taxon>
        <taxon>Liliopsida</taxon>
        <taxon>Arecaceae</taxon>
        <taxon>Coryphoideae</taxon>
        <taxon>Phoeniceae</taxon>
        <taxon>Phoenix</taxon>
    </lineage>
</organism>
<feature type="region of interest" description="Disordered" evidence="5">
    <location>
        <begin position="186"/>
        <end position="207"/>
    </location>
</feature>
<name>A0A8B9ACX2_PHODC</name>
<dbReference type="Gene3D" id="3.30.70.100">
    <property type="match status" value="1"/>
</dbReference>
<feature type="region of interest" description="Disordered" evidence="5">
    <location>
        <begin position="134"/>
        <end position="174"/>
    </location>
</feature>
<comment type="similarity">
    <text evidence="4">Belongs to the HIPP family.</text>
</comment>
<feature type="domain" description="HMA" evidence="6">
    <location>
        <begin position="72"/>
        <end position="135"/>
    </location>
</feature>
<dbReference type="PANTHER" id="PTHR45868">
    <property type="entry name" value="HEAVY METAL-ASSOCIATED ISOPRENYLATED PLANT PROTEIN 33-RELATED"/>
    <property type="match status" value="1"/>
</dbReference>
<keyword evidence="7" id="KW-1185">Reference proteome</keyword>
<keyword evidence="1" id="KW-0488">Methylation</keyword>
<dbReference type="Pfam" id="PF00403">
    <property type="entry name" value="HMA"/>
    <property type="match status" value="1"/>
</dbReference>
<evidence type="ECO:0000256" key="3">
    <source>
        <dbReference type="ARBA" id="ARBA00023289"/>
    </source>
</evidence>
<evidence type="ECO:0000256" key="1">
    <source>
        <dbReference type="ARBA" id="ARBA00022481"/>
    </source>
</evidence>
<feature type="compositionally biased region" description="Gly residues" evidence="5">
    <location>
        <begin position="243"/>
        <end position="256"/>
    </location>
</feature>
<dbReference type="InterPro" id="IPR036163">
    <property type="entry name" value="HMA_dom_sf"/>
</dbReference>
<evidence type="ECO:0000256" key="2">
    <source>
        <dbReference type="ARBA" id="ARBA00022723"/>
    </source>
</evidence>
<protein>
    <submittedName>
        <fullName evidence="8">Heavy metal-associated isoprenylated plant protein 37-like isoform X1</fullName>
    </submittedName>
</protein>
<dbReference type="OrthoDB" id="689350at2759"/>
<reference evidence="8" key="2">
    <citation type="submission" date="2025-08" db="UniProtKB">
        <authorList>
            <consortium name="RefSeq"/>
        </authorList>
    </citation>
    <scope>IDENTIFICATION</scope>
    <source>
        <tissue evidence="8">Young leaves</tissue>
    </source>
</reference>
<reference evidence="7" key="1">
    <citation type="journal article" date="2019" name="Nat. Commun.">
        <title>Genome-wide association mapping of date palm fruit traits.</title>
        <authorList>
            <person name="Hazzouri K.M."/>
            <person name="Gros-Balthazard M."/>
            <person name="Flowers J.M."/>
            <person name="Copetti D."/>
            <person name="Lemansour A."/>
            <person name="Lebrun M."/>
            <person name="Masmoudi K."/>
            <person name="Ferrand S."/>
            <person name="Dhar M.I."/>
            <person name="Fresquez Z.A."/>
            <person name="Rosas U."/>
            <person name="Zhang J."/>
            <person name="Talag J."/>
            <person name="Lee S."/>
            <person name="Kudrna D."/>
            <person name="Powell R.F."/>
            <person name="Leitch I.J."/>
            <person name="Krueger R.R."/>
            <person name="Wing R.A."/>
            <person name="Amiri K.M.A."/>
            <person name="Purugganan M.D."/>
        </authorList>
    </citation>
    <scope>NUCLEOTIDE SEQUENCE [LARGE SCALE GENOMIC DNA]</scope>
    <source>
        <strain evidence="7">cv. Khalas</strain>
    </source>
</reference>
<dbReference type="RefSeq" id="XP_038984551.1">
    <property type="nucleotide sequence ID" value="XM_039128623.1"/>
</dbReference>
<feature type="compositionally biased region" description="Low complexity" evidence="5">
    <location>
        <begin position="144"/>
        <end position="160"/>
    </location>
</feature>
<evidence type="ECO:0000256" key="4">
    <source>
        <dbReference type="ARBA" id="ARBA00024045"/>
    </source>
</evidence>
<keyword evidence="2" id="KW-0479">Metal-binding</keyword>
<dbReference type="KEGG" id="pda:103696948"/>
<keyword evidence="3" id="KW-0449">Lipoprotein</keyword>
<evidence type="ECO:0000313" key="8">
    <source>
        <dbReference type="RefSeq" id="XP_038984551.1"/>
    </source>
</evidence>
<dbReference type="FunFam" id="3.30.70.100:FF:000008">
    <property type="entry name" value="Copper transport protein ATOX1"/>
    <property type="match status" value="1"/>
</dbReference>